<organism evidence="1 2">
    <name type="scientific">Clostridium argentinense CDC 2741</name>
    <dbReference type="NCBI Taxonomy" id="1418104"/>
    <lineage>
        <taxon>Bacteria</taxon>
        <taxon>Bacillati</taxon>
        <taxon>Bacillota</taxon>
        <taxon>Clostridia</taxon>
        <taxon>Eubacteriales</taxon>
        <taxon>Clostridiaceae</taxon>
        <taxon>Clostridium</taxon>
    </lineage>
</organism>
<dbReference type="EMBL" id="AYSO01000020">
    <property type="protein sequence ID" value="KIE44901.1"/>
    <property type="molecule type" value="Genomic_DNA"/>
</dbReference>
<dbReference type="InterPro" id="IPR036390">
    <property type="entry name" value="WH_DNA-bd_sf"/>
</dbReference>
<keyword evidence="2" id="KW-1185">Reference proteome</keyword>
<dbReference type="InterPro" id="IPR036388">
    <property type="entry name" value="WH-like_DNA-bd_sf"/>
</dbReference>
<name>A0A0C1R360_9CLOT</name>
<protein>
    <recommendedName>
        <fullName evidence="3">Winged helix DNA-binding domain protein</fullName>
    </recommendedName>
</protein>
<evidence type="ECO:0000313" key="2">
    <source>
        <dbReference type="Proteomes" id="UP000031366"/>
    </source>
</evidence>
<dbReference type="PRINTS" id="PR00598">
    <property type="entry name" value="HTHMARR"/>
</dbReference>
<reference evidence="1 2" key="1">
    <citation type="journal article" date="2015" name="Infect. Genet. Evol.">
        <title>Genomic sequences of six botulinum neurotoxin-producing strains representing three clostridial species illustrate the mobility and diversity of botulinum neurotoxin genes.</title>
        <authorList>
            <person name="Smith T.J."/>
            <person name="Hill K.K."/>
            <person name="Xie G."/>
            <person name="Foley B.T."/>
            <person name="Williamson C.H."/>
            <person name="Foster J.T."/>
            <person name="Johnson S.L."/>
            <person name="Chertkov O."/>
            <person name="Teshima H."/>
            <person name="Gibbons H.S."/>
            <person name="Johnsky L.A."/>
            <person name="Karavis M.A."/>
            <person name="Smith L.A."/>
        </authorList>
    </citation>
    <scope>NUCLEOTIDE SEQUENCE [LARGE SCALE GENOMIC DNA]</scope>
    <source>
        <strain evidence="1 2">CDC 2741</strain>
    </source>
</reference>
<evidence type="ECO:0000313" key="1">
    <source>
        <dbReference type="EMBL" id="KIE44901.1"/>
    </source>
</evidence>
<dbReference type="InterPro" id="IPR000835">
    <property type="entry name" value="HTH_MarR-typ"/>
</dbReference>
<dbReference type="STRING" id="29341.RSJ17_07680"/>
<evidence type="ECO:0008006" key="3">
    <source>
        <dbReference type="Google" id="ProtNLM"/>
    </source>
</evidence>
<dbReference type="SUPFAM" id="SSF46785">
    <property type="entry name" value="Winged helix' DNA-binding domain"/>
    <property type="match status" value="1"/>
</dbReference>
<dbReference type="OrthoDB" id="166070at2"/>
<proteinExistence type="predicted"/>
<dbReference type="GO" id="GO:0003700">
    <property type="term" value="F:DNA-binding transcription factor activity"/>
    <property type="evidence" value="ECO:0007669"/>
    <property type="project" value="InterPro"/>
</dbReference>
<dbReference type="RefSeq" id="WP_039637164.1">
    <property type="nucleotide sequence ID" value="NZ_AYSO01000020.1"/>
</dbReference>
<sequence length="70" mass="8582">MKFILKLEYSYSENDRRKSYLYFTDKGKFLLEQDYNVGNEFTQEIKDSLTEEELEKYKELTRIIVDKIIK</sequence>
<gene>
    <name evidence="1" type="ORF">U732_981</name>
</gene>
<comment type="caution">
    <text evidence="1">The sequence shown here is derived from an EMBL/GenBank/DDBJ whole genome shotgun (WGS) entry which is preliminary data.</text>
</comment>
<dbReference type="AlphaFoldDB" id="A0A0C1R360"/>
<dbReference type="Proteomes" id="UP000031366">
    <property type="component" value="Unassembled WGS sequence"/>
</dbReference>
<dbReference type="Gene3D" id="1.10.10.10">
    <property type="entry name" value="Winged helix-like DNA-binding domain superfamily/Winged helix DNA-binding domain"/>
    <property type="match status" value="1"/>
</dbReference>
<accession>A0A0C1R360</accession>